<dbReference type="EMBL" id="CP027768">
    <property type="protein sequence ID" value="AYW49820.1"/>
    <property type="molecule type" value="Genomic_DNA"/>
</dbReference>
<name>A0A3G5FHK7_TETHA</name>
<dbReference type="GO" id="GO:0015535">
    <property type="term" value="F:fucose:proton symporter activity"/>
    <property type="evidence" value="ECO:0007669"/>
    <property type="project" value="InterPro"/>
</dbReference>
<feature type="transmembrane region" description="Helical" evidence="7">
    <location>
        <begin position="12"/>
        <end position="35"/>
    </location>
</feature>
<feature type="transmembrane region" description="Helical" evidence="7">
    <location>
        <begin position="204"/>
        <end position="221"/>
    </location>
</feature>
<dbReference type="PANTHER" id="PTHR43702">
    <property type="entry name" value="L-FUCOSE-PROTON SYMPORTER"/>
    <property type="match status" value="1"/>
</dbReference>
<feature type="transmembrane region" description="Helical" evidence="7">
    <location>
        <begin position="342"/>
        <end position="365"/>
    </location>
</feature>
<dbReference type="InterPro" id="IPR050375">
    <property type="entry name" value="MFS_TsgA-like"/>
</dbReference>
<feature type="transmembrane region" description="Helical" evidence="7">
    <location>
        <begin position="86"/>
        <end position="103"/>
    </location>
</feature>
<dbReference type="Proteomes" id="UP000280475">
    <property type="component" value="Chromosome"/>
</dbReference>
<evidence type="ECO:0000256" key="6">
    <source>
        <dbReference type="ARBA" id="ARBA00023136"/>
    </source>
</evidence>
<dbReference type="SUPFAM" id="SSF103473">
    <property type="entry name" value="MFS general substrate transporter"/>
    <property type="match status" value="1"/>
</dbReference>
<evidence type="ECO:0000256" key="1">
    <source>
        <dbReference type="ARBA" id="ARBA00004429"/>
    </source>
</evidence>
<evidence type="ECO:0000256" key="5">
    <source>
        <dbReference type="ARBA" id="ARBA00022989"/>
    </source>
</evidence>
<feature type="transmembrane region" description="Helical" evidence="7">
    <location>
        <begin position="149"/>
        <end position="171"/>
    </location>
</feature>
<evidence type="ECO:0000256" key="2">
    <source>
        <dbReference type="ARBA" id="ARBA00022448"/>
    </source>
</evidence>
<feature type="transmembrane region" description="Helical" evidence="7">
    <location>
        <begin position="252"/>
        <end position="272"/>
    </location>
</feature>
<evidence type="ECO:0000256" key="3">
    <source>
        <dbReference type="ARBA" id="ARBA00022475"/>
    </source>
</evidence>
<evidence type="ECO:0000313" key="9">
    <source>
        <dbReference type="EMBL" id="AYW49820.1"/>
    </source>
</evidence>
<dbReference type="Pfam" id="PF07690">
    <property type="entry name" value="MFS_1"/>
    <property type="match status" value="1"/>
</dbReference>
<accession>A0A3G5FHK7</accession>
<reference evidence="9 10" key="1">
    <citation type="journal article" date="2012" name="Int. J. Syst. Evol. Microbiol.">
        <title>Characterization of Tetragenococcus strains from sugar thick juice reveals a novel species, Tetragenococcus osmophilus sp. nov., and divides Tetragenococcus halophilus into two subspecies, T. halophilus subsp. halophilus subsp. nov. and T. halophilus subsp. flandriensis subsp. nov.</title>
        <authorList>
            <person name="Juste A."/>
            <person name="Van Trappen S."/>
            <person name="Verreth C."/>
            <person name="Cleenwerck I."/>
            <person name="De Vos P."/>
            <person name="Lievens B."/>
            <person name="Willems K.A."/>
        </authorList>
    </citation>
    <scope>NUCLEOTIDE SEQUENCE [LARGE SCALE GENOMIC DNA]</scope>
    <source>
        <strain evidence="9 10">LMG 26042</strain>
    </source>
</reference>
<dbReference type="InterPro" id="IPR005275">
    <property type="entry name" value="Lfuc_symporter_FucP"/>
</dbReference>
<dbReference type="CDD" id="cd17394">
    <property type="entry name" value="MFS_FucP_like"/>
    <property type="match status" value="1"/>
</dbReference>
<gene>
    <name evidence="9" type="primary">fucP</name>
    <name evidence="9" type="ORF">C7H83_04660</name>
</gene>
<dbReference type="RefSeq" id="WP_103892532.1">
    <property type="nucleotide sequence ID" value="NZ_BLRM01000036.1"/>
</dbReference>
<protein>
    <submittedName>
        <fullName evidence="9">L-fucose:H+ symporter permease</fullName>
    </submittedName>
</protein>
<dbReference type="AlphaFoldDB" id="A0A3G5FHK7"/>
<feature type="transmembrane region" description="Helical" evidence="7">
    <location>
        <begin position="319"/>
        <end position="336"/>
    </location>
</feature>
<keyword evidence="3" id="KW-1003">Cell membrane</keyword>
<feature type="domain" description="Major facilitator superfamily (MFS) profile" evidence="8">
    <location>
        <begin position="19"/>
        <end position="427"/>
    </location>
</feature>
<proteinExistence type="predicted"/>
<organism evidence="9 10">
    <name type="scientific">Tetragenococcus halophilus</name>
    <name type="common">Pediococcus halophilus</name>
    <dbReference type="NCBI Taxonomy" id="51669"/>
    <lineage>
        <taxon>Bacteria</taxon>
        <taxon>Bacillati</taxon>
        <taxon>Bacillota</taxon>
        <taxon>Bacilli</taxon>
        <taxon>Lactobacillales</taxon>
        <taxon>Enterococcaceae</taxon>
        <taxon>Tetragenococcus</taxon>
    </lineage>
</organism>
<dbReference type="GO" id="GO:0005886">
    <property type="term" value="C:plasma membrane"/>
    <property type="evidence" value="ECO:0007669"/>
    <property type="project" value="UniProtKB-SubCell"/>
</dbReference>
<feature type="transmembrane region" description="Helical" evidence="7">
    <location>
        <begin position="404"/>
        <end position="423"/>
    </location>
</feature>
<evidence type="ECO:0000256" key="4">
    <source>
        <dbReference type="ARBA" id="ARBA00022692"/>
    </source>
</evidence>
<sequence length="434" mass="48396">MNKQGWVEQPDGYLNKVPILQFILVTILFAMWAIAASLNDILITQFTAVFDLSGFAAAFVKTAFYGGYFVIAIPASIFIKKSSYKLGIVAGLTAFALGCFLFFPAARLFAYPVFLFALFVEAIGLSFLETSANTYSSLLGPRSSSTVRLNVSQTMNAIGNIIGIFLGKYLIFTDDNLTQKMSDLSKSAAEEYGRQALARTISPYKYLLIVLAILIIIFALTKFPSGKPKKKEYEKNVTFAETMNYLKDKKEYWQAVITQFLYAGVQTSVWSYTMILALEMFPQFNERTVSNFMLYSYICFFVGRVSASYLLARFSETKVLLTYSSLGTLAVLYATLVPNVSAVYAVIGVNLFMGPCWPTIYSRALDKIDDKRHTETAGAFIVMALVGGAILPALQGLLSDYTNIQFSFILVAIEFLCVALYFFKERKGETKKQD</sequence>
<keyword evidence="5 7" id="KW-1133">Transmembrane helix</keyword>
<keyword evidence="4 7" id="KW-0812">Transmembrane</keyword>
<keyword evidence="6 7" id="KW-0472">Membrane</keyword>
<feature type="transmembrane region" description="Helical" evidence="7">
    <location>
        <begin position="55"/>
        <end position="79"/>
    </location>
</feature>
<dbReference type="NCBIfam" id="TIGR00885">
    <property type="entry name" value="fucP"/>
    <property type="match status" value="1"/>
</dbReference>
<dbReference type="Gene3D" id="1.20.1250.20">
    <property type="entry name" value="MFS general substrate transporter like domains"/>
    <property type="match status" value="2"/>
</dbReference>
<evidence type="ECO:0000259" key="8">
    <source>
        <dbReference type="PROSITE" id="PS50850"/>
    </source>
</evidence>
<comment type="subcellular location">
    <subcellularLocation>
        <location evidence="1">Cell inner membrane</location>
        <topology evidence="1">Multi-pass membrane protein</topology>
    </subcellularLocation>
</comment>
<feature type="transmembrane region" description="Helical" evidence="7">
    <location>
        <begin position="377"/>
        <end position="398"/>
    </location>
</feature>
<dbReference type="InterPro" id="IPR020846">
    <property type="entry name" value="MFS_dom"/>
</dbReference>
<evidence type="ECO:0000313" key="10">
    <source>
        <dbReference type="Proteomes" id="UP000280475"/>
    </source>
</evidence>
<keyword evidence="2" id="KW-0813">Transport</keyword>
<dbReference type="PROSITE" id="PS50850">
    <property type="entry name" value="MFS"/>
    <property type="match status" value="1"/>
</dbReference>
<dbReference type="InterPro" id="IPR011701">
    <property type="entry name" value="MFS"/>
</dbReference>
<evidence type="ECO:0000256" key="7">
    <source>
        <dbReference type="SAM" id="Phobius"/>
    </source>
</evidence>
<dbReference type="PANTHER" id="PTHR43702:SF11">
    <property type="entry name" value="L-FUCOSE-PROTON SYMPORTER"/>
    <property type="match status" value="1"/>
</dbReference>
<feature type="transmembrane region" description="Helical" evidence="7">
    <location>
        <begin position="109"/>
        <end position="128"/>
    </location>
</feature>
<feature type="transmembrane region" description="Helical" evidence="7">
    <location>
        <begin position="292"/>
        <end position="312"/>
    </location>
</feature>
<dbReference type="InterPro" id="IPR036259">
    <property type="entry name" value="MFS_trans_sf"/>
</dbReference>